<keyword evidence="13" id="KW-0411">Iron-sulfur</keyword>
<evidence type="ECO:0000256" key="14">
    <source>
        <dbReference type="ARBA" id="ARBA00024827"/>
    </source>
</evidence>
<accession>A0ABF7R3A7</accession>
<dbReference type="AlphaFoldDB" id="A0ABF7R3A7"/>
<evidence type="ECO:0000256" key="12">
    <source>
        <dbReference type="ARBA" id="ARBA00023012"/>
    </source>
</evidence>
<dbReference type="InterPro" id="IPR004358">
    <property type="entry name" value="Sig_transdc_His_kin-like_C"/>
</dbReference>
<keyword evidence="6" id="KW-0004">4Fe-4S</keyword>
<dbReference type="Proteomes" id="UP000001697">
    <property type="component" value="Chromosome"/>
</dbReference>
<reference evidence="17 18" key="1">
    <citation type="journal article" date="2008" name="DNA Res.">
        <title>Comparative genome analysis of Lactobacillus reuteri and Lactobacillus fermentum reveal a genomic island for reuterin and cobalamin production.</title>
        <authorList>
            <person name="Morita H."/>
            <person name="Toh H."/>
            <person name="Fukuda S."/>
            <person name="Horikawa H."/>
            <person name="Oshima K."/>
            <person name="Suzuki T."/>
            <person name="Murakami M."/>
            <person name="Hisamatsu S."/>
            <person name="Kato Y."/>
            <person name="Takizawa T."/>
            <person name="Fukuoka H."/>
            <person name="Yoshimura T."/>
            <person name="Itoh K."/>
            <person name="O'Sullivan D.J."/>
            <person name="McKay L.L."/>
            <person name="Ohno H."/>
            <person name="Kikuchi J."/>
            <person name="Masaoka T."/>
            <person name="Hattori M."/>
        </authorList>
    </citation>
    <scope>NUCLEOTIDE SEQUENCE [LARGE SCALE GENOMIC DNA]</scope>
    <source>
        <strain evidence="18">NBRC 3956 / LMG 18251</strain>
    </source>
</reference>
<dbReference type="KEGG" id="lfe:LAF_1070"/>
<feature type="domain" description="Histidine kinase" evidence="16">
    <location>
        <begin position="149"/>
        <end position="346"/>
    </location>
</feature>
<dbReference type="GO" id="GO:0046872">
    <property type="term" value="F:metal ion binding"/>
    <property type="evidence" value="ECO:0007669"/>
    <property type="project" value="UniProtKB-KW"/>
</dbReference>
<evidence type="ECO:0000256" key="15">
    <source>
        <dbReference type="ARBA" id="ARBA00030800"/>
    </source>
</evidence>
<organism evidence="17 18">
    <name type="scientific">Limosilactobacillus fermentum (strain NBRC 3956 / LMG 18251)</name>
    <name type="common">Lactobacillus fermentum</name>
    <dbReference type="NCBI Taxonomy" id="334390"/>
    <lineage>
        <taxon>Bacteria</taxon>
        <taxon>Bacillati</taxon>
        <taxon>Bacillota</taxon>
        <taxon>Bacilli</taxon>
        <taxon>Lactobacillales</taxon>
        <taxon>Lactobacillaceae</taxon>
        <taxon>Limosilactobacillus</taxon>
    </lineage>
</organism>
<dbReference type="Pfam" id="PF07730">
    <property type="entry name" value="HisKA_3"/>
    <property type="match status" value="1"/>
</dbReference>
<proteinExistence type="predicted"/>
<keyword evidence="18" id="KW-1185">Reference proteome</keyword>
<dbReference type="SUPFAM" id="SSF55874">
    <property type="entry name" value="ATPase domain of HSP90 chaperone/DNA topoisomerase II/histidine kinase"/>
    <property type="match status" value="1"/>
</dbReference>
<evidence type="ECO:0000256" key="11">
    <source>
        <dbReference type="ARBA" id="ARBA00023004"/>
    </source>
</evidence>
<evidence type="ECO:0000256" key="8">
    <source>
        <dbReference type="ARBA" id="ARBA00022679"/>
    </source>
</evidence>
<sequence length="355" mass="39576">MLETANWIQTFFDLSSDATFIFQADQLVVANQAGQDLIDAFDLDLDYLQELAHTAIAQQQSKADGCYDCEIMNQLPELTVPVDLPPDHTNPLRYTMVYRVLSPTDQVYALELKSRATLDRATLDRATQVAQQRMLNQYVNRAYEDERKRISQDLHDSIAQGVYSAIMGVRRLKSEQLDEPERQQVSTMIETQLDDTLREVKEMALDIRPSVLDSFGLVAAIRALAKRLTENSGVIIDVIGKADTSGLTTDVQSVLYRITQEAINNALKHANPTEITVMLVAHAHYISLEVIDNGCGFDFQAHRGFNGHSLGLMNMSERVKALNGSFMIDSAPGQGTTVTVKFPVIEINHQVNGES</sequence>
<evidence type="ECO:0000313" key="18">
    <source>
        <dbReference type="Proteomes" id="UP000001697"/>
    </source>
</evidence>
<dbReference type="GO" id="GO:0051539">
    <property type="term" value="F:4 iron, 4 sulfur cluster binding"/>
    <property type="evidence" value="ECO:0007669"/>
    <property type="project" value="UniProtKB-KW"/>
</dbReference>
<evidence type="ECO:0000256" key="3">
    <source>
        <dbReference type="ARBA" id="ARBA00004496"/>
    </source>
</evidence>
<dbReference type="EC" id="2.7.13.3" evidence="4"/>
<evidence type="ECO:0000256" key="6">
    <source>
        <dbReference type="ARBA" id="ARBA00022485"/>
    </source>
</evidence>
<protein>
    <recommendedName>
        <fullName evidence="5">Oxygen sensor histidine kinase NreB</fullName>
        <ecNumber evidence="4">2.7.13.3</ecNumber>
    </recommendedName>
    <alternativeName>
        <fullName evidence="15">Nitrogen regulation protein B</fullName>
    </alternativeName>
</protein>
<dbReference type="GO" id="GO:0004673">
    <property type="term" value="F:protein histidine kinase activity"/>
    <property type="evidence" value="ECO:0007669"/>
    <property type="project" value="UniProtKB-EC"/>
</dbReference>
<dbReference type="EMBL" id="AP008937">
    <property type="protein sequence ID" value="BAG27406.1"/>
    <property type="molecule type" value="Genomic_DNA"/>
</dbReference>
<keyword evidence="8" id="KW-0808">Transferase</keyword>
<dbReference type="PROSITE" id="PS50109">
    <property type="entry name" value="HIS_KIN"/>
    <property type="match status" value="1"/>
</dbReference>
<keyword evidence="12" id="KW-0902">Two-component regulatory system</keyword>
<evidence type="ECO:0000256" key="4">
    <source>
        <dbReference type="ARBA" id="ARBA00012438"/>
    </source>
</evidence>
<comment type="cofactor">
    <cofactor evidence="2">
        <name>[4Fe-4S] cluster</name>
        <dbReference type="ChEBI" id="CHEBI:49883"/>
    </cofactor>
</comment>
<dbReference type="InterPro" id="IPR003594">
    <property type="entry name" value="HATPase_dom"/>
</dbReference>
<dbReference type="PRINTS" id="PR00344">
    <property type="entry name" value="BCTRLSENSOR"/>
</dbReference>
<keyword evidence="11" id="KW-0408">Iron</keyword>
<dbReference type="InterPro" id="IPR011712">
    <property type="entry name" value="Sig_transdc_His_kin_sub3_dim/P"/>
</dbReference>
<evidence type="ECO:0000256" key="5">
    <source>
        <dbReference type="ARBA" id="ARBA00017322"/>
    </source>
</evidence>
<dbReference type="GO" id="GO:0005737">
    <property type="term" value="C:cytoplasm"/>
    <property type="evidence" value="ECO:0007669"/>
    <property type="project" value="UniProtKB-SubCell"/>
</dbReference>
<dbReference type="SMART" id="SM00387">
    <property type="entry name" value="HATPase_c"/>
    <property type="match status" value="1"/>
</dbReference>
<keyword evidence="7" id="KW-0963">Cytoplasm</keyword>
<evidence type="ECO:0000256" key="9">
    <source>
        <dbReference type="ARBA" id="ARBA00022723"/>
    </source>
</evidence>
<comment type="function">
    <text evidence="14">Member of the two-component regulatory system NreB/NreC involved in the control of dissimilatory nitrate/nitrite reduction in response to oxygen. NreB functions as a direct oxygen sensor histidine kinase which is autophosphorylated, in the absence of oxygen, probably at the conserved histidine residue, and transfers its phosphate group probably to a conserved aspartate residue of NreC. NreB/NreC activates the expression of the nitrate (narGHJI) and nitrite (nir) reductase operons, as well as the putative nitrate transporter gene narT.</text>
</comment>
<keyword evidence="10 17" id="KW-0418">Kinase</keyword>
<dbReference type="GO" id="GO:0000160">
    <property type="term" value="P:phosphorelay signal transduction system"/>
    <property type="evidence" value="ECO:0007669"/>
    <property type="project" value="UniProtKB-KW"/>
</dbReference>
<dbReference type="CDD" id="cd16917">
    <property type="entry name" value="HATPase_UhpB-NarQ-NarX-like"/>
    <property type="match status" value="1"/>
</dbReference>
<dbReference type="PANTHER" id="PTHR24421">
    <property type="entry name" value="NITRATE/NITRITE SENSOR PROTEIN NARX-RELATED"/>
    <property type="match status" value="1"/>
</dbReference>
<evidence type="ECO:0000256" key="1">
    <source>
        <dbReference type="ARBA" id="ARBA00000085"/>
    </source>
</evidence>
<evidence type="ECO:0000313" key="17">
    <source>
        <dbReference type="EMBL" id="BAG27406.1"/>
    </source>
</evidence>
<comment type="catalytic activity">
    <reaction evidence="1">
        <text>ATP + protein L-histidine = ADP + protein N-phospho-L-histidine.</text>
        <dbReference type="EC" id="2.7.13.3"/>
    </reaction>
</comment>
<evidence type="ECO:0000256" key="13">
    <source>
        <dbReference type="ARBA" id="ARBA00023014"/>
    </source>
</evidence>
<evidence type="ECO:0000256" key="10">
    <source>
        <dbReference type="ARBA" id="ARBA00022777"/>
    </source>
</evidence>
<evidence type="ECO:0000256" key="7">
    <source>
        <dbReference type="ARBA" id="ARBA00022490"/>
    </source>
</evidence>
<dbReference type="InterPro" id="IPR036890">
    <property type="entry name" value="HATPase_C_sf"/>
</dbReference>
<evidence type="ECO:0000256" key="2">
    <source>
        <dbReference type="ARBA" id="ARBA00001966"/>
    </source>
</evidence>
<dbReference type="InterPro" id="IPR005467">
    <property type="entry name" value="His_kinase_dom"/>
</dbReference>
<gene>
    <name evidence="17" type="ordered locus">LAF_1070</name>
</gene>
<keyword evidence="9" id="KW-0479">Metal-binding</keyword>
<evidence type="ECO:0000259" key="16">
    <source>
        <dbReference type="PROSITE" id="PS50109"/>
    </source>
</evidence>
<dbReference type="Gene3D" id="1.20.5.1930">
    <property type="match status" value="1"/>
</dbReference>
<dbReference type="Gene3D" id="3.30.565.10">
    <property type="entry name" value="Histidine kinase-like ATPase, C-terminal domain"/>
    <property type="match status" value="1"/>
</dbReference>
<name>A0ABF7R3A7_LIMF3</name>
<dbReference type="InterPro" id="IPR050482">
    <property type="entry name" value="Sensor_HK_TwoCompSys"/>
</dbReference>
<dbReference type="Pfam" id="PF02518">
    <property type="entry name" value="HATPase_c"/>
    <property type="match status" value="1"/>
</dbReference>
<comment type="subcellular location">
    <subcellularLocation>
        <location evidence="3">Cytoplasm</location>
    </subcellularLocation>
</comment>
<dbReference type="RefSeq" id="WP_012391332.1">
    <property type="nucleotide sequence ID" value="NC_010610.1"/>
</dbReference>